<feature type="non-terminal residue" evidence="1">
    <location>
        <position position="1"/>
    </location>
</feature>
<reference evidence="1 2" key="1">
    <citation type="journal article" date="2021" name="Nat. Plants">
        <title>The Taxus genome provides insights into paclitaxel biosynthesis.</title>
        <authorList>
            <person name="Xiong X."/>
            <person name="Gou J."/>
            <person name="Liao Q."/>
            <person name="Li Y."/>
            <person name="Zhou Q."/>
            <person name="Bi G."/>
            <person name="Li C."/>
            <person name="Du R."/>
            <person name="Wang X."/>
            <person name="Sun T."/>
            <person name="Guo L."/>
            <person name="Liang H."/>
            <person name="Lu P."/>
            <person name="Wu Y."/>
            <person name="Zhang Z."/>
            <person name="Ro D.K."/>
            <person name="Shang Y."/>
            <person name="Huang S."/>
            <person name="Yan J."/>
        </authorList>
    </citation>
    <scope>NUCLEOTIDE SEQUENCE [LARGE SCALE GENOMIC DNA]</scope>
    <source>
        <strain evidence="1">Ta-2019</strain>
    </source>
</reference>
<name>A0AA38CLA7_TAXCH</name>
<dbReference type="AlphaFoldDB" id="A0AA38CLA7"/>
<organism evidence="1 2">
    <name type="scientific">Taxus chinensis</name>
    <name type="common">Chinese yew</name>
    <name type="synonym">Taxus wallichiana var. chinensis</name>
    <dbReference type="NCBI Taxonomy" id="29808"/>
    <lineage>
        <taxon>Eukaryota</taxon>
        <taxon>Viridiplantae</taxon>
        <taxon>Streptophyta</taxon>
        <taxon>Embryophyta</taxon>
        <taxon>Tracheophyta</taxon>
        <taxon>Spermatophyta</taxon>
        <taxon>Pinopsida</taxon>
        <taxon>Pinidae</taxon>
        <taxon>Conifers II</taxon>
        <taxon>Cupressales</taxon>
        <taxon>Taxaceae</taxon>
        <taxon>Taxus</taxon>
    </lineage>
</organism>
<evidence type="ECO:0000313" key="2">
    <source>
        <dbReference type="Proteomes" id="UP000824469"/>
    </source>
</evidence>
<proteinExistence type="predicted"/>
<gene>
    <name evidence="1" type="ORF">KI387_030230</name>
</gene>
<dbReference type="Proteomes" id="UP000824469">
    <property type="component" value="Unassembled WGS sequence"/>
</dbReference>
<dbReference type="EMBL" id="JAHRHJ020000010">
    <property type="protein sequence ID" value="KAH9298548.1"/>
    <property type="molecule type" value="Genomic_DNA"/>
</dbReference>
<sequence>CGIGNSWDLGGTSGSRSIKKRGIVLASSAIMNHIKFSWWHGLMRALFVSVPHQQSTSFGNLS</sequence>
<evidence type="ECO:0000313" key="1">
    <source>
        <dbReference type="EMBL" id="KAH9298548.1"/>
    </source>
</evidence>
<comment type="caution">
    <text evidence="1">The sequence shown here is derived from an EMBL/GenBank/DDBJ whole genome shotgun (WGS) entry which is preliminary data.</text>
</comment>
<keyword evidence="2" id="KW-1185">Reference proteome</keyword>
<protein>
    <submittedName>
        <fullName evidence="1">Uncharacterized protein</fullName>
    </submittedName>
</protein>
<accession>A0AA38CLA7</accession>